<dbReference type="PROSITE" id="PS50975">
    <property type="entry name" value="ATP_GRASP"/>
    <property type="match status" value="1"/>
</dbReference>
<keyword evidence="1" id="KW-0436">Ligase</keyword>
<protein>
    <recommendedName>
        <fullName evidence="5">ATP-grasp domain-containing protein</fullName>
    </recommendedName>
</protein>
<evidence type="ECO:0000256" key="4">
    <source>
        <dbReference type="PROSITE-ProRule" id="PRU00409"/>
    </source>
</evidence>
<dbReference type="GO" id="GO:0005524">
    <property type="term" value="F:ATP binding"/>
    <property type="evidence" value="ECO:0007669"/>
    <property type="project" value="UniProtKB-UniRule"/>
</dbReference>
<dbReference type="GO" id="GO:0046872">
    <property type="term" value="F:metal ion binding"/>
    <property type="evidence" value="ECO:0007669"/>
    <property type="project" value="InterPro"/>
</dbReference>
<evidence type="ECO:0000313" key="7">
    <source>
        <dbReference type="Proteomes" id="UP000658656"/>
    </source>
</evidence>
<dbReference type="SUPFAM" id="SSF56059">
    <property type="entry name" value="Glutathione synthetase ATP-binding domain-like"/>
    <property type="match status" value="1"/>
</dbReference>
<reference evidence="6" key="1">
    <citation type="journal article" date="2014" name="Int. J. Syst. Evol. Microbiol.">
        <title>Complete genome sequence of Corynebacterium casei LMG S-19264T (=DSM 44701T), isolated from a smear-ripened cheese.</title>
        <authorList>
            <consortium name="US DOE Joint Genome Institute (JGI-PGF)"/>
            <person name="Walter F."/>
            <person name="Albersmeier A."/>
            <person name="Kalinowski J."/>
            <person name="Ruckert C."/>
        </authorList>
    </citation>
    <scope>NUCLEOTIDE SEQUENCE</scope>
    <source>
        <strain evidence="6">CGMCC 4.7679</strain>
    </source>
</reference>
<dbReference type="PANTHER" id="PTHR43585">
    <property type="entry name" value="FUMIPYRROLE BIOSYNTHESIS PROTEIN C"/>
    <property type="match status" value="1"/>
</dbReference>
<name>A0A8H9M6Z7_9PSEU</name>
<dbReference type="Gene3D" id="3.40.50.20">
    <property type="match status" value="1"/>
</dbReference>
<evidence type="ECO:0000256" key="2">
    <source>
        <dbReference type="ARBA" id="ARBA00022741"/>
    </source>
</evidence>
<reference evidence="6" key="2">
    <citation type="submission" date="2020-09" db="EMBL/GenBank/DDBJ databases">
        <authorList>
            <person name="Sun Q."/>
            <person name="Zhou Y."/>
        </authorList>
    </citation>
    <scope>NUCLEOTIDE SEQUENCE</scope>
    <source>
        <strain evidence="6">CGMCC 4.7679</strain>
    </source>
</reference>
<feature type="domain" description="ATP-grasp" evidence="5">
    <location>
        <begin position="105"/>
        <end position="298"/>
    </location>
</feature>
<evidence type="ECO:0000256" key="1">
    <source>
        <dbReference type="ARBA" id="ARBA00022598"/>
    </source>
</evidence>
<gene>
    <name evidence="6" type="ORF">GCM10017566_49400</name>
</gene>
<dbReference type="PANTHER" id="PTHR43585:SF2">
    <property type="entry name" value="ATP-GRASP ENZYME FSQD"/>
    <property type="match status" value="1"/>
</dbReference>
<dbReference type="AlphaFoldDB" id="A0A8H9M6Z7"/>
<organism evidence="6 7">
    <name type="scientific">Amycolatopsis bartoniae</name>
    <dbReference type="NCBI Taxonomy" id="941986"/>
    <lineage>
        <taxon>Bacteria</taxon>
        <taxon>Bacillati</taxon>
        <taxon>Actinomycetota</taxon>
        <taxon>Actinomycetes</taxon>
        <taxon>Pseudonocardiales</taxon>
        <taxon>Pseudonocardiaceae</taxon>
        <taxon>Amycolatopsis</taxon>
    </lineage>
</organism>
<comment type="caution">
    <text evidence="6">The sequence shown here is derived from an EMBL/GenBank/DDBJ whole genome shotgun (WGS) entry which is preliminary data.</text>
</comment>
<dbReference type="InterPro" id="IPR013815">
    <property type="entry name" value="ATP_grasp_subdomain_1"/>
</dbReference>
<evidence type="ECO:0000313" key="6">
    <source>
        <dbReference type="EMBL" id="GHF69802.1"/>
    </source>
</evidence>
<accession>A0A8H9M6Z7</accession>
<evidence type="ECO:0000256" key="3">
    <source>
        <dbReference type="ARBA" id="ARBA00022840"/>
    </source>
</evidence>
<keyword evidence="7" id="KW-1185">Reference proteome</keyword>
<keyword evidence="3 4" id="KW-0067">ATP-binding</keyword>
<dbReference type="Gene3D" id="3.30.470.20">
    <property type="entry name" value="ATP-grasp fold, B domain"/>
    <property type="match status" value="1"/>
</dbReference>
<sequence length="396" mass="43159">MTTMIVLGYREGLDSALRRRGLDPFYVVEKQKAGLAGKRYRLVSRLEDAQQVLRAVTGAGLTDVAGALTGHEQGVFATALLRAQLDLPGDRDFGKVLLFRDKYLQKNALPAEVARARCRYVTPEDDFAALAADLGVPFVVKPADGYGATRTAVVETAAEFARMVGDRHVSDVAFVAESYVRGDEIHVDGVWEDGRLLWNSVGVFHQPVLSWSRGGVVADHLVTAEGHPELVARATRVAETSLGALGAPDCVFHLEGFDDGTTTFFGECAIRLAGAHIVEIVAMTHGVDLYEAQVALALGEPAKTTVQPRPPVQRHAYVYLRHFAGRALTADDFRRRFSLVELDFPDPTTASPRSYGRAGHAILADRDETRLRARVAELVRFNEGGDDSNDSEDSDD</sequence>
<dbReference type="Proteomes" id="UP000658656">
    <property type="component" value="Unassembled WGS sequence"/>
</dbReference>
<dbReference type="GO" id="GO:0016874">
    <property type="term" value="F:ligase activity"/>
    <property type="evidence" value="ECO:0007669"/>
    <property type="project" value="UniProtKB-KW"/>
</dbReference>
<keyword evidence="2 4" id="KW-0547">Nucleotide-binding</keyword>
<proteinExistence type="predicted"/>
<evidence type="ECO:0000259" key="5">
    <source>
        <dbReference type="PROSITE" id="PS50975"/>
    </source>
</evidence>
<dbReference type="Gene3D" id="3.30.1490.20">
    <property type="entry name" value="ATP-grasp fold, A domain"/>
    <property type="match status" value="1"/>
</dbReference>
<dbReference type="InterPro" id="IPR052032">
    <property type="entry name" value="ATP-dep_AA_Ligase"/>
</dbReference>
<dbReference type="InterPro" id="IPR011761">
    <property type="entry name" value="ATP-grasp"/>
</dbReference>
<dbReference type="EMBL" id="BNAV01000008">
    <property type="protein sequence ID" value="GHF69802.1"/>
    <property type="molecule type" value="Genomic_DNA"/>
</dbReference>